<evidence type="ECO:0000256" key="4">
    <source>
        <dbReference type="ARBA" id="ARBA00023136"/>
    </source>
</evidence>
<proteinExistence type="predicted"/>
<dbReference type="PANTHER" id="PTHR22950:SF702">
    <property type="entry name" value="AMINO ACID TRANSPORTER PROTEIN"/>
    <property type="match status" value="1"/>
</dbReference>
<accession>S9V2L9</accession>
<evidence type="ECO:0000256" key="5">
    <source>
        <dbReference type="SAM" id="Phobius"/>
    </source>
</evidence>
<evidence type="ECO:0000256" key="2">
    <source>
        <dbReference type="ARBA" id="ARBA00022692"/>
    </source>
</evidence>
<comment type="subcellular location">
    <subcellularLocation>
        <location evidence="1">Membrane</location>
        <topology evidence="1">Multi-pass membrane protein</topology>
    </subcellularLocation>
</comment>
<dbReference type="Pfam" id="PF01490">
    <property type="entry name" value="Aa_trans"/>
    <property type="match status" value="1"/>
</dbReference>
<organism evidence="7 8">
    <name type="scientific">Strigomonas culicis</name>
    <dbReference type="NCBI Taxonomy" id="28005"/>
    <lineage>
        <taxon>Eukaryota</taxon>
        <taxon>Discoba</taxon>
        <taxon>Euglenozoa</taxon>
        <taxon>Kinetoplastea</taxon>
        <taxon>Metakinetoplastina</taxon>
        <taxon>Trypanosomatida</taxon>
        <taxon>Trypanosomatidae</taxon>
        <taxon>Strigomonadinae</taxon>
        <taxon>Strigomonas</taxon>
    </lineage>
</organism>
<dbReference type="AlphaFoldDB" id="S9V2L9"/>
<dbReference type="GO" id="GO:0015179">
    <property type="term" value="F:L-amino acid transmembrane transporter activity"/>
    <property type="evidence" value="ECO:0007669"/>
    <property type="project" value="TreeGrafter"/>
</dbReference>
<feature type="transmembrane region" description="Helical" evidence="5">
    <location>
        <begin position="151"/>
        <end position="178"/>
    </location>
</feature>
<feature type="transmembrane region" description="Helical" evidence="5">
    <location>
        <begin position="71"/>
        <end position="93"/>
    </location>
</feature>
<evidence type="ECO:0000256" key="3">
    <source>
        <dbReference type="ARBA" id="ARBA00022989"/>
    </source>
</evidence>
<comment type="caution">
    <text evidence="7">The sequence shown here is derived from an EMBL/GenBank/DDBJ whole genome shotgun (WGS) entry which is preliminary data.</text>
</comment>
<dbReference type="Proteomes" id="UP000015354">
    <property type="component" value="Unassembled WGS sequence"/>
</dbReference>
<dbReference type="EMBL" id="ATMH01001196">
    <property type="protein sequence ID" value="EPY35208.1"/>
    <property type="molecule type" value="Genomic_DNA"/>
</dbReference>
<feature type="transmembrane region" description="Helical" evidence="5">
    <location>
        <begin position="198"/>
        <end position="216"/>
    </location>
</feature>
<reference evidence="7 8" key="1">
    <citation type="journal article" date="2013" name="PLoS ONE">
        <title>Predicting the Proteins of Angomonas deanei, Strigomonas culicis and Their Respective Endosymbionts Reveals New Aspects of the Trypanosomatidae Family.</title>
        <authorList>
            <person name="Motta M.C."/>
            <person name="Martins A.C."/>
            <person name="de Souza S.S."/>
            <person name="Catta-Preta C.M."/>
            <person name="Silva R."/>
            <person name="Klein C.C."/>
            <person name="de Almeida L.G."/>
            <person name="de Lima Cunha O."/>
            <person name="Ciapina L.P."/>
            <person name="Brocchi M."/>
            <person name="Colabardini A.C."/>
            <person name="de Araujo Lima B."/>
            <person name="Machado C.R."/>
            <person name="de Almeida Soares C.M."/>
            <person name="Probst C.M."/>
            <person name="de Menezes C.B."/>
            <person name="Thompson C.E."/>
            <person name="Bartholomeu D.C."/>
            <person name="Gradia D.F."/>
            <person name="Pavoni D.P."/>
            <person name="Grisard E.C."/>
            <person name="Fantinatti-Garboggini F."/>
            <person name="Marchini F.K."/>
            <person name="Rodrigues-Luiz G.F."/>
            <person name="Wagner G."/>
            <person name="Goldman G.H."/>
            <person name="Fietto J.L."/>
            <person name="Elias M.C."/>
            <person name="Goldman M.H."/>
            <person name="Sagot M.F."/>
            <person name="Pereira M."/>
            <person name="Stoco P.H."/>
            <person name="de Mendonca-Neto R.P."/>
            <person name="Teixeira S.M."/>
            <person name="Maciel T.E."/>
            <person name="de Oliveira Mendes T.A."/>
            <person name="Urmenyi T.P."/>
            <person name="de Souza W."/>
            <person name="Schenkman S."/>
            <person name="de Vasconcelos A.T."/>
        </authorList>
    </citation>
    <scope>NUCLEOTIDE SEQUENCE [LARGE SCALE GENOMIC DNA]</scope>
</reference>
<evidence type="ECO:0000256" key="1">
    <source>
        <dbReference type="ARBA" id="ARBA00004141"/>
    </source>
</evidence>
<evidence type="ECO:0000259" key="6">
    <source>
        <dbReference type="Pfam" id="PF01490"/>
    </source>
</evidence>
<dbReference type="GO" id="GO:0005737">
    <property type="term" value="C:cytoplasm"/>
    <property type="evidence" value="ECO:0007669"/>
    <property type="project" value="TreeGrafter"/>
</dbReference>
<feature type="transmembrane region" description="Helical" evidence="5">
    <location>
        <begin position="344"/>
        <end position="364"/>
    </location>
</feature>
<keyword evidence="4 5" id="KW-0472">Membrane</keyword>
<evidence type="ECO:0000313" key="8">
    <source>
        <dbReference type="Proteomes" id="UP000015354"/>
    </source>
</evidence>
<dbReference type="InterPro" id="IPR013057">
    <property type="entry name" value="AA_transpt_TM"/>
</dbReference>
<sequence>MSREVTEDRQGSTLDEDDLYYPHEEVIIVKREDIPKTKDTDDYGQPLEVDDAQELTHRVYGNPVLRLFNRLVPYGGLVSNCFGLGSVTLGGGIISMPSSFRTSGIIMAVIYLIVVTSITVYTLYTIGKAIEKTNSTFRNFEDMGGALFGHGWNYFVGFIVFLSSLGSAIGFVSALGTLMTPILKDSPHTSDYFKSDNGNHLVVTILWAVILVPIVIPKHINTLRYVSVFAVCMVLYFVATIIVHSSNNGLKEGMRGEMAYFTTGNQAIYALSIFVFSYMCQGLTYSVYFEMRPKPNVRQLTVASTISMYACMILYILAGVFGYFDFADATADSILENFNPYADPYMMVAYMGMLVKICAAYAMNMIPIRNFLYHCLRWDLETNPYWKQTVLMLIVSVVVLVAGLFIPSVNLAFGLVGSITGGFVGFIFPVLFWMYAGDWSLKTVGFWHWISCYLIIVCGVIAIVFGTIATVYSSFFDTS</sequence>
<feature type="domain" description="Amino acid transporter transmembrane" evidence="6">
    <location>
        <begin position="87"/>
        <end position="471"/>
    </location>
</feature>
<dbReference type="OrthoDB" id="28208at2759"/>
<feature type="transmembrane region" description="Helical" evidence="5">
    <location>
        <begin position="446"/>
        <end position="472"/>
    </location>
</feature>
<feature type="transmembrane region" description="Helical" evidence="5">
    <location>
        <begin position="223"/>
        <end position="246"/>
    </location>
</feature>
<keyword evidence="8" id="KW-1185">Reference proteome</keyword>
<feature type="transmembrane region" description="Helical" evidence="5">
    <location>
        <begin position="105"/>
        <end position="130"/>
    </location>
</feature>
<dbReference type="PANTHER" id="PTHR22950">
    <property type="entry name" value="AMINO ACID TRANSPORTER"/>
    <property type="match status" value="1"/>
</dbReference>
<protein>
    <submittedName>
        <fullName evidence="7">Amino acid permease 3</fullName>
    </submittedName>
</protein>
<evidence type="ECO:0000313" key="7">
    <source>
        <dbReference type="EMBL" id="EPY35208.1"/>
    </source>
</evidence>
<dbReference type="GO" id="GO:0016020">
    <property type="term" value="C:membrane"/>
    <property type="evidence" value="ECO:0007669"/>
    <property type="project" value="UniProtKB-SubCell"/>
</dbReference>
<keyword evidence="2 5" id="KW-0812">Transmembrane</keyword>
<feature type="transmembrane region" description="Helical" evidence="5">
    <location>
        <begin position="300"/>
        <end position="324"/>
    </location>
</feature>
<feature type="transmembrane region" description="Helical" evidence="5">
    <location>
        <begin position="266"/>
        <end position="288"/>
    </location>
</feature>
<feature type="transmembrane region" description="Helical" evidence="5">
    <location>
        <begin position="385"/>
        <end position="406"/>
    </location>
</feature>
<gene>
    <name evidence="7" type="ORF">STCU_01196</name>
</gene>
<name>S9V2L9_9TRYP</name>
<keyword evidence="3 5" id="KW-1133">Transmembrane helix</keyword>
<feature type="transmembrane region" description="Helical" evidence="5">
    <location>
        <begin position="412"/>
        <end position="434"/>
    </location>
</feature>